<evidence type="ECO:0008006" key="4">
    <source>
        <dbReference type="Google" id="ProtNLM"/>
    </source>
</evidence>
<accession>A0A3P8TKN6</accession>
<evidence type="ECO:0000256" key="1">
    <source>
        <dbReference type="SAM" id="MobiDB-lite"/>
    </source>
</evidence>
<keyword evidence="3" id="KW-1185">Reference proteome</keyword>
<dbReference type="AlphaFoldDB" id="A0A3P8TKN6"/>
<dbReference type="GeneTree" id="ENSGT01120000271991"/>
<dbReference type="Gene3D" id="3.40.50.12700">
    <property type="match status" value="1"/>
</dbReference>
<dbReference type="OMA" id="WCTANDV"/>
<dbReference type="Ensembl" id="ENSAPET00000027202.1">
    <property type="protein sequence ID" value="ENSAPEP00000026495.1"/>
    <property type="gene ID" value="ENSAPEG00000018825.1"/>
</dbReference>
<evidence type="ECO:0000313" key="2">
    <source>
        <dbReference type="Ensembl" id="ENSAPEP00000026495.1"/>
    </source>
</evidence>
<dbReference type="SUPFAM" id="SSF52266">
    <property type="entry name" value="SGNH hydrolase"/>
    <property type="match status" value="1"/>
</dbReference>
<feature type="region of interest" description="Disordered" evidence="1">
    <location>
        <begin position="78"/>
        <end position="103"/>
    </location>
</feature>
<organism evidence="2 3">
    <name type="scientific">Amphiprion percula</name>
    <name type="common">Orange clownfish</name>
    <name type="synonym">Lutjanus percula</name>
    <dbReference type="NCBI Taxonomy" id="161767"/>
    <lineage>
        <taxon>Eukaryota</taxon>
        <taxon>Metazoa</taxon>
        <taxon>Chordata</taxon>
        <taxon>Craniata</taxon>
        <taxon>Vertebrata</taxon>
        <taxon>Euteleostomi</taxon>
        <taxon>Actinopterygii</taxon>
        <taxon>Neopterygii</taxon>
        <taxon>Teleostei</taxon>
        <taxon>Neoteleostei</taxon>
        <taxon>Acanthomorphata</taxon>
        <taxon>Ovalentaria</taxon>
        <taxon>Pomacentridae</taxon>
        <taxon>Amphiprion</taxon>
    </lineage>
</organism>
<reference evidence="2" key="2">
    <citation type="submission" date="2025-08" db="UniProtKB">
        <authorList>
            <consortium name="Ensembl"/>
        </authorList>
    </citation>
    <scope>IDENTIFICATION</scope>
</reference>
<proteinExistence type="predicted"/>
<protein>
    <recommendedName>
        <fullName evidence="4">SGNH hydrolase-type esterase domain-containing protein</fullName>
    </recommendedName>
</protein>
<evidence type="ECO:0000313" key="3">
    <source>
        <dbReference type="Proteomes" id="UP000265080"/>
    </source>
</evidence>
<dbReference type="Proteomes" id="UP000265080">
    <property type="component" value="Chromosome 3"/>
</dbReference>
<reference evidence="2 3" key="1">
    <citation type="submission" date="2018-03" db="EMBL/GenBank/DDBJ databases">
        <title>Finding Nemo's genes: A chromosome-scale reference assembly of the genome of the orange clownfish Amphiprion percula.</title>
        <authorList>
            <person name="Lehmann R."/>
        </authorList>
    </citation>
    <scope>NUCLEOTIDE SEQUENCE</scope>
</reference>
<reference evidence="2" key="3">
    <citation type="submission" date="2025-09" db="UniProtKB">
        <authorList>
            <consortium name="Ensembl"/>
        </authorList>
    </citation>
    <scope>IDENTIFICATION</scope>
</reference>
<dbReference type="Gene3D" id="3.40.50.12690">
    <property type="match status" value="1"/>
</dbReference>
<name>A0A3P8TKN6_AMPPE</name>
<sequence>MASPSSSPSLSCSVCHMFSYSSASFSDNDTCNKCSLFVALEGRLSELEAWLRTMENTPLAVSQAPLAGADRNSIAASVASASHPLQAPEQPGSQGSWVTVRRKRSPKLKPTVPAHHKLLHVSNHFSLLNDTPAEKPTLIIGSSIVRDVELATPATIVKCFPGARAGDIEANFKLLAENIRKYSKIVIHVDGNDTRLHQSEVTKVSVASVCNFAKTMSDSVVFSGPLPDLTSDDMFSRMSSFQHWLSMWCTANDVGFIDNWSSFWGKPGLIRRNGIHPTLAGATLISRNMADLLELLKHDNPEFRPGCRVVVFHTSQQFPHSCHTPGIQLALLRLSVPRQKIQ</sequence>